<keyword evidence="2 4" id="KW-0479">Metal-binding</keyword>
<dbReference type="InterPro" id="IPR001130">
    <property type="entry name" value="TatD-like"/>
</dbReference>
<dbReference type="PANTHER" id="PTHR46317">
    <property type="entry name" value="HYDROLASE OF PHP SUPERFAMILY-RELATED PROTEIN"/>
    <property type="match status" value="1"/>
</dbReference>
<dbReference type="PIRSF" id="PIRSF005902">
    <property type="entry name" value="DNase_TatD"/>
    <property type="match status" value="1"/>
</dbReference>
<organism evidence="5 6">
    <name type="scientific">Pontibacillus yanchengensis</name>
    <dbReference type="NCBI Taxonomy" id="462910"/>
    <lineage>
        <taxon>Bacteria</taxon>
        <taxon>Bacillati</taxon>
        <taxon>Bacillota</taxon>
        <taxon>Bacilli</taxon>
        <taxon>Bacillales</taxon>
        <taxon>Bacillaceae</taxon>
        <taxon>Pontibacillus</taxon>
    </lineage>
</organism>
<dbReference type="GO" id="GO:0016788">
    <property type="term" value="F:hydrolase activity, acting on ester bonds"/>
    <property type="evidence" value="ECO:0007669"/>
    <property type="project" value="InterPro"/>
</dbReference>
<comment type="caution">
    <text evidence="5">The sequence shown here is derived from an EMBL/GenBank/DDBJ whole genome shotgun (WGS) entry which is preliminary data.</text>
</comment>
<dbReference type="SUPFAM" id="SSF51556">
    <property type="entry name" value="Metallo-dependent hydrolases"/>
    <property type="match status" value="1"/>
</dbReference>
<feature type="binding site" evidence="4">
    <location>
        <position position="159"/>
    </location>
    <ligand>
        <name>a divalent metal cation</name>
        <dbReference type="ChEBI" id="CHEBI:60240"/>
        <label>2</label>
    </ligand>
</feature>
<feature type="binding site" evidence="4">
    <location>
        <position position="11"/>
    </location>
    <ligand>
        <name>a divalent metal cation</name>
        <dbReference type="ChEBI" id="CHEBI:60240"/>
        <label>1</label>
    </ligand>
</feature>
<evidence type="ECO:0000256" key="4">
    <source>
        <dbReference type="PIRSR" id="PIRSR005902-1"/>
    </source>
</evidence>
<dbReference type="CDD" id="cd01310">
    <property type="entry name" value="TatD_DNAse"/>
    <property type="match status" value="1"/>
</dbReference>
<dbReference type="EMBL" id="WMEQ01000002">
    <property type="protein sequence ID" value="MYL32921.1"/>
    <property type="molecule type" value="Genomic_DNA"/>
</dbReference>
<dbReference type="PANTHER" id="PTHR46317:SF1">
    <property type="entry name" value="HYDROLASE, TATD FAMILY"/>
    <property type="match status" value="1"/>
</dbReference>
<reference evidence="5 6" key="1">
    <citation type="submission" date="2019-11" db="EMBL/GenBank/DDBJ databases">
        <title>Genome sequences of 17 halophilic strains isolated from different environments.</title>
        <authorList>
            <person name="Furrow R.E."/>
        </authorList>
    </citation>
    <scope>NUCLEOTIDE SEQUENCE [LARGE SCALE GENOMIC DNA]</scope>
    <source>
        <strain evidence="5 6">22514_16_FS</strain>
    </source>
</reference>
<dbReference type="Gene3D" id="3.20.20.140">
    <property type="entry name" value="Metal-dependent hydrolases"/>
    <property type="match status" value="1"/>
</dbReference>
<proteinExistence type="inferred from homology"/>
<dbReference type="AlphaFoldDB" id="A0A6I5A2U5"/>
<dbReference type="GO" id="GO:0046872">
    <property type="term" value="F:metal ion binding"/>
    <property type="evidence" value="ECO:0007669"/>
    <property type="project" value="UniProtKB-KW"/>
</dbReference>
<dbReference type="InterPro" id="IPR032466">
    <property type="entry name" value="Metal_Hydrolase"/>
</dbReference>
<dbReference type="Proteomes" id="UP000468638">
    <property type="component" value="Unassembled WGS sequence"/>
</dbReference>
<name>A0A6I5A2U5_9BACI</name>
<evidence type="ECO:0000256" key="1">
    <source>
        <dbReference type="ARBA" id="ARBA00009275"/>
    </source>
</evidence>
<feature type="binding site" evidence="4">
    <location>
        <position position="135"/>
    </location>
    <ligand>
        <name>a divalent metal cation</name>
        <dbReference type="ChEBI" id="CHEBI:60240"/>
        <label>2</label>
    </ligand>
</feature>
<accession>A0A6I5A2U5</accession>
<evidence type="ECO:0000256" key="3">
    <source>
        <dbReference type="ARBA" id="ARBA00022801"/>
    </source>
</evidence>
<feature type="binding site" evidence="4">
    <location>
        <position position="207"/>
    </location>
    <ligand>
        <name>a divalent metal cation</name>
        <dbReference type="ChEBI" id="CHEBI:60240"/>
        <label>1</label>
    </ligand>
</feature>
<evidence type="ECO:0000256" key="2">
    <source>
        <dbReference type="ARBA" id="ARBA00022723"/>
    </source>
</evidence>
<dbReference type="InterPro" id="IPR018228">
    <property type="entry name" value="DNase_TatD-rel_CS"/>
</dbReference>
<evidence type="ECO:0000313" key="6">
    <source>
        <dbReference type="Proteomes" id="UP000468638"/>
    </source>
</evidence>
<protein>
    <submittedName>
        <fullName evidence="5">TatD family deoxyribonuclease</fullName>
    </submittedName>
</protein>
<gene>
    <name evidence="5" type="ORF">GLW05_04840</name>
</gene>
<dbReference type="Pfam" id="PF01026">
    <property type="entry name" value="TatD_DNase"/>
    <property type="match status" value="1"/>
</dbReference>
<comment type="similarity">
    <text evidence="1">Belongs to the metallo-dependent hydrolases superfamily. TatD-type hydrolase family.</text>
</comment>
<feature type="binding site" evidence="4">
    <location>
        <position position="95"/>
    </location>
    <ligand>
        <name>a divalent metal cation</name>
        <dbReference type="ChEBI" id="CHEBI:60240"/>
        <label>1</label>
    </ligand>
</feature>
<sequence length="260" mass="30373">MTYPIIDAHIHLDMYTELQQHKILNEMNAKGVEALISVSNHYQSALTNIKLSVMNQGVKTAIGYHPEQALPSDTEINHLLELITNQAEDIIAIGEVGLPFYRRKENQELILKPYIDLLETFIQMSVKLDKPIILHAIYEDAELVLDLLEKYDVKKAHFHWFKGSYNTIQRLMGNNYMISITPDCVYEQEIQTIIHHYPLELMMVETDGPWPFEHPFNEEMTHPKMIHTSIQKIAEIKQLNETTIYKAMYKNTKQFYQLDV</sequence>
<evidence type="ECO:0000313" key="5">
    <source>
        <dbReference type="EMBL" id="MYL32921.1"/>
    </source>
</evidence>
<dbReference type="PROSITE" id="PS01137">
    <property type="entry name" value="TATD_1"/>
    <property type="match status" value="1"/>
</dbReference>
<dbReference type="OrthoDB" id="9775608at2"/>
<feature type="binding site" evidence="4">
    <location>
        <position position="9"/>
    </location>
    <ligand>
        <name>a divalent metal cation</name>
        <dbReference type="ChEBI" id="CHEBI:60240"/>
        <label>1</label>
    </ligand>
</feature>
<keyword evidence="3" id="KW-0378">Hydrolase</keyword>
<dbReference type="RefSeq" id="WP_160909309.1">
    <property type="nucleotide sequence ID" value="NZ_WMEQ01000002.1"/>
</dbReference>